<sequence>MSANPAQNNNARTRQQRAPTTLVGPCIDASGALVYVQHPTSNGTAPMLQMAPSVMWAAAAPPVPPVSVLLSGPTFDIPFVGPAGEPYLAPGYRPPLAPVMHGVRVKQEEAYPHQGYPQQGPATHGARVKKEEEA</sequence>
<proteinExistence type="predicted"/>
<organism evidence="2 3">
    <name type="scientific">Phanerochaete sordida</name>
    <dbReference type="NCBI Taxonomy" id="48140"/>
    <lineage>
        <taxon>Eukaryota</taxon>
        <taxon>Fungi</taxon>
        <taxon>Dikarya</taxon>
        <taxon>Basidiomycota</taxon>
        <taxon>Agaricomycotina</taxon>
        <taxon>Agaricomycetes</taxon>
        <taxon>Polyporales</taxon>
        <taxon>Phanerochaetaceae</taxon>
        <taxon>Phanerochaete</taxon>
    </lineage>
</organism>
<dbReference type="Proteomes" id="UP000703269">
    <property type="component" value="Unassembled WGS sequence"/>
</dbReference>
<accession>A0A9P3LDP0</accession>
<dbReference type="EMBL" id="BPQB01000017">
    <property type="protein sequence ID" value="GJE90568.1"/>
    <property type="molecule type" value="Genomic_DNA"/>
</dbReference>
<keyword evidence="3" id="KW-1185">Reference proteome</keyword>
<evidence type="ECO:0000313" key="2">
    <source>
        <dbReference type="EMBL" id="GJE90568.1"/>
    </source>
</evidence>
<evidence type="ECO:0000313" key="3">
    <source>
        <dbReference type="Proteomes" id="UP000703269"/>
    </source>
</evidence>
<evidence type="ECO:0000256" key="1">
    <source>
        <dbReference type="SAM" id="MobiDB-lite"/>
    </source>
</evidence>
<feature type="region of interest" description="Disordered" evidence="1">
    <location>
        <begin position="108"/>
        <end position="134"/>
    </location>
</feature>
<comment type="caution">
    <text evidence="2">The sequence shown here is derived from an EMBL/GenBank/DDBJ whole genome shotgun (WGS) entry which is preliminary data.</text>
</comment>
<name>A0A9P3LDP0_9APHY</name>
<dbReference type="AlphaFoldDB" id="A0A9P3LDP0"/>
<protein>
    <submittedName>
        <fullName evidence="2">Uncharacterized protein</fullName>
    </submittedName>
</protein>
<reference evidence="2 3" key="1">
    <citation type="submission" date="2021-08" db="EMBL/GenBank/DDBJ databases">
        <title>Draft Genome Sequence of Phanerochaete sordida strain YK-624.</title>
        <authorList>
            <person name="Mori T."/>
            <person name="Dohra H."/>
            <person name="Suzuki T."/>
            <person name="Kawagishi H."/>
            <person name="Hirai H."/>
        </authorList>
    </citation>
    <scope>NUCLEOTIDE SEQUENCE [LARGE SCALE GENOMIC DNA]</scope>
    <source>
        <strain evidence="2 3">YK-624</strain>
    </source>
</reference>
<gene>
    <name evidence="2" type="ORF">PsYK624_067110</name>
</gene>